<keyword evidence="3" id="KW-1185">Reference proteome</keyword>
<dbReference type="Gene3D" id="2.40.128.20">
    <property type="match status" value="1"/>
</dbReference>
<protein>
    <submittedName>
        <fullName evidence="2">Uncharacterized protein</fullName>
    </submittedName>
</protein>
<evidence type="ECO:0000313" key="2">
    <source>
        <dbReference type="EMBL" id="KAK9819583.1"/>
    </source>
</evidence>
<accession>A0AAW1QDW4</accession>
<dbReference type="AlphaFoldDB" id="A0AAW1QDW4"/>
<dbReference type="Proteomes" id="UP001489004">
    <property type="component" value="Unassembled WGS sequence"/>
</dbReference>
<proteinExistence type="predicted"/>
<comment type="caution">
    <text evidence="2">The sequence shown here is derived from an EMBL/GenBank/DDBJ whole genome shotgun (WGS) entry which is preliminary data.</text>
</comment>
<dbReference type="InterPro" id="IPR012674">
    <property type="entry name" value="Calycin"/>
</dbReference>
<evidence type="ECO:0000256" key="1">
    <source>
        <dbReference type="SAM" id="MobiDB-lite"/>
    </source>
</evidence>
<dbReference type="CDD" id="cd00742">
    <property type="entry name" value="FABP"/>
    <property type="match status" value="1"/>
</dbReference>
<evidence type="ECO:0000313" key="3">
    <source>
        <dbReference type="Proteomes" id="UP001489004"/>
    </source>
</evidence>
<reference evidence="2 3" key="1">
    <citation type="journal article" date="2024" name="Nat. Commun.">
        <title>Phylogenomics reveals the evolutionary origins of lichenization in chlorophyte algae.</title>
        <authorList>
            <person name="Puginier C."/>
            <person name="Libourel C."/>
            <person name="Otte J."/>
            <person name="Skaloud P."/>
            <person name="Haon M."/>
            <person name="Grisel S."/>
            <person name="Petersen M."/>
            <person name="Berrin J.G."/>
            <person name="Delaux P.M."/>
            <person name="Dal Grande F."/>
            <person name="Keller J."/>
        </authorList>
    </citation>
    <scope>NUCLEOTIDE SEQUENCE [LARGE SCALE GENOMIC DNA]</scope>
    <source>
        <strain evidence="2 3">SAG 2043</strain>
    </source>
</reference>
<feature type="compositionally biased region" description="Polar residues" evidence="1">
    <location>
        <begin position="288"/>
        <end position="302"/>
    </location>
</feature>
<feature type="compositionally biased region" description="Low complexity" evidence="1">
    <location>
        <begin position="214"/>
        <end position="238"/>
    </location>
</feature>
<organism evidence="2 3">
    <name type="scientific">[Myrmecia] bisecta</name>
    <dbReference type="NCBI Taxonomy" id="41462"/>
    <lineage>
        <taxon>Eukaryota</taxon>
        <taxon>Viridiplantae</taxon>
        <taxon>Chlorophyta</taxon>
        <taxon>core chlorophytes</taxon>
        <taxon>Trebouxiophyceae</taxon>
        <taxon>Trebouxiales</taxon>
        <taxon>Trebouxiaceae</taxon>
        <taxon>Myrmecia</taxon>
    </lineage>
</organism>
<name>A0AAW1QDW4_9CHLO</name>
<dbReference type="EMBL" id="JALJOR010000003">
    <property type="protein sequence ID" value="KAK9819583.1"/>
    <property type="molecule type" value="Genomic_DNA"/>
</dbReference>
<feature type="region of interest" description="Disordered" evidence="1">
    <location>
        <begin position="150"/>
        <end position="174"/>
    </location>
</feature>
<sequence>MASKTRPDLSGYWQQIKNEGLDQFLKELGYPWVVRKMAHKYGSKSTDIVKQKGAVLKITTVNAKASWTRVLHEGKTVSQADAEGIMCKTTSWWDGDVHKSRLEGASHGATESWRYMEGGLMVVKTTLHLDKGRQVSVLWYLEAIAPPHKRGSVSGHAPLRTISRDQKRVQRATAQDTTYLRQLARKKSVWETPADTYIGVGASEHDYKDSHFLSHGASSPRSAASRSPPSHSPLVSSPLAQDAEKRAPAAFPVSAPGSAADLTAVASQGSEGDQRGAESKGTVEVQDVATSTSPEARQSEAGSTRPKEPAGGRPQSVGSAYEGDAAEKSPLSGSSRLRHVSGPGSTDGLEGSLASGSRTRAVPESLEAQLSYKLQEYAENRSITSVVPVENPLTTHEPELLEMSPEQAEETQLKLRELEREIGRVTLGRQRYTAGWECLFCTCVCHRWVIPPYLRTWDL</sequence>
<feature type="region of interest" description="Disordered" evidence="1">
    <location>
        <begin position="211"/>
        <end position="361"/>
    </location>
</feature>
<dbReference type="SUPFAM" id="SSF50814">
    <property type="entry name" value="Lipocalins"/>
    <property type="match status" value="1"/>
</dbReference>
<gene>
    <name evidence="2" type="ORF">WJX72_000010</name>
</gene>